<dbReference type="Proteomes" id="UP001289615">
    <property type="component" value="Unassembled WGS sequence"/>
</dbReference>
<keyword evidence="3" id="KW-1185">Reference proteome</keyword>
<comment type="caution">
    <text evidence="2">The sequence shown here is derived from an EMBL/GenBank/DDBJ whole genome shotgun (WGS) entry which is preliminary data.</text>
</comment>
<evidence type="ECO:0000259" key="1">
    <source>
        <dbReference type="Pfam" id="PF01973"/>
    </source>
</evidence>
<name>A0ABU5NG42_9BACI</name>
<dbReference type="PANTHER" id="PTHR41786">
    <property type="entry name" value="MOTILITY ACCESSORY FACTOR MAF"/>
    <property type="match status" value="1"/>
</dbReference>
<reference evidence="2 3" key="1">
    <citation type="submission" date="2023-12" db="EMBL/GenBank/DDBJ databases">
        <title>Genome comparison identifies genes involved in endophytic behavior of Lysinibacillus irui and provides insights into its role as a plant-growth promoting bacterium.</title>
        <authorList>
            <person name="Hilario S."/>
            <person name="Matos I."/>
            <person name="Goncalves M.F.M."/>
            <person name="Pardo C.A."/>
            <person name="Santos M.J."/>
        </authorList>
    </citation>
    <scope>NUCLEOTIDE SEQUENCE [LARGE SCALE GENOMIC DNA]</scope>
    <source>
        <strain evidence="2 3">B3</strain>
    </source>
</reference>
<dbReference type="RefSeq" id="WP_322611293.1">
    <property type="nucleotide sequence ID" value="NZ_JAXLNX010000007.1"/>
</dbReference>
<sequence length="388" mass="43425">MKWYIQEARNGELTLLLNGVAIYSKYRPYDDAMRWVEKEVNQEVTHYLVIGLGLGYHAKALAKLTKKPIYVYYFEQEELELFQQNGCQLAPNIKLVHSLEEIANTIDLQLLLANPWLKAIGKNNTLYDVLDTIKRNQISYKKFAPLMYRNAEKNKELYEHKTYPNRTNNTACLVASGPSLNETAQWLGEAENVDIYVVGSALKLVLAKGIQPKAVVITDAQPNIVGQLDGTDYRGLLFYLLTANAEAVRLHQGEKYMLCQQGYDAAEEQAEKYGLPKLATGGSVATTTFSLLECLGYQNIVLFGQDLGFSGEYTHAVGSTSGKGVGDSLIRVKANDGSTIKTQPNLQVYLRWFNEHCPKASANVYNTARLGAKINGTQFITKEQFLQL</sequence>
<dbReference type="PANTHER" id="PTHR41786:SF1">
    <property type="entry name" value="6-HYDROXYMETHYLPTERIN DIPHOSPHOKINASE MPTE-LIKE DOMAIN-CONTAINING PROTEIN"/>
    <property type="match status" value="1"/>
</dbReference>
<evidence type="ECO:0000313" key="2">
    <source>
        <dbReference type="EMBL" id="MEA0975000.1"/>
    </source>
</evidence>
<dbReference type="InterPro" id="IPR002826">
    <property type="entry name" value="MptE-like"/>
</dbReference>
<feature type="domain" description="6-hydroxymethylpterin diphosphokinase MptE-like" evidence="1">
    <location>
        <begin position="148"/>
        <end position="311"/>
    </location>
</feature>
<protein>
    <submittedName>
        <fullName evidence="2">6-hydroxymethylpterin diphosphokinase MptE-like protein</fullName>
    </submittedName>
</protein>
<proteinExistence type="predicted"/>
<dbReference type="EMBL" id="JAXUIA010000001">
    <property type="protein sequence ID" value="MEA0975000.1"/>
    <property type="molecule type" value="Genomic_DNA"/>
</dbReference>
<accession>A0ABU5NG42</accession>
<dbReference type="Pfam" id="PF01973">
    <property type="entry name" value="MptE-like"/>
    <property type="match status" value="1"/>
</dbReference>
<gene>
    <name evidence="2" type="ORF">U6C28_01725</name>
</gene>
<organism evidence="2 3">
    <name type="scientific">Lysinibacillus irui</name>
    <dbReference type="NCBI Taxonomy" id="2998077"/>
    <lineage>
        <taxon>Bacteria</taxon>
        <taxon>Bacillati</taxon>
        <taxon>Bacillota</taxon>
        <taxon>Bacilli</taxon>
        <taxon>Bacillales</taxon>
        <taxon>Bacillaceae</taxon>
        <taxon>Lysinibacillus</taxon>
    </lineage>
</organism>
<evidence type="ECO:0000313" key="3">
    <source>
        <dbReference type="Proteomes" id="UP001289615"/>
    </source>
</evidence>